<evidence type="ECO:0000313" key="1">
    <source>
        <dbReference type="EMBL" id="MDT0632098.1"/>
    </source>
</evidence>
<evidence type="ECO:0008006" key="3">
    <source>
        <dbReference type="Google" id="ProtNLM"/>
    </source>
</evidence>
<organism evidence="1 2">
    <name type="scientific">Rubrivirga litoralis</name>
    <dbReference type="NCBI Taxonomy" id="3075598"/>
    <lineage>
        <taxon>Bacteria</taxon>
        <taxon>Pseudomonadati</taxon>
        <taxon>Rhodothermota</taxon>
        <taxon>Rhodothermia</taxon>
        <taxon>Rhodothermales</taxon>
        <taxon>Rubricoccaceae</taxon>
        <taxon>Rubrivirga</taxon>
    </lineage>
</organism>
<evidence type="ECO:0000313" key="2">
    <source>
        <dbReference type="Proteomes" id="UP001267426"/>
    </source>
</evidence>
<sequence length="155" mass="16823">MLLAVDLGLRTGLALYGRDGRLVSYRSQNLGTRARLRRAAGSVLNNHAGVERLVLEGGGDIAEIWKRAGERAGLRVRVVDAETWRRPLLLPRERRSGADAKAAADGLARAVIEWSGAPRPKGPLRHDVAEAIAVGLWGVVRAGWLDGVPEAVRRR</sequence>
<reference evidence="1 2" key="1">
    <citation type="submission" date="2023-09" db="EMBL/GenBank/DDBJ databases">
        <authorList>
            <person name="Rey-Velasco X."/>
        </authorList>
    </citation>
    <scope>NUCLEOTIDE SEQUENCE [LARGE SCALE GENOMIC DNA]</scope>
    <source>
        <strain evidence="1 2">F394</strain>
    </source>
</reference>
<keyword evidence="2" id="KW-1185">Reference proteome</keyword>
<comment type="caution">
    <text evidence="1">The sequence shown here is derived from an EMBL/GenBank/DDBJ whole genome shotgun (WGS) entry which is preliminary data.</text>
</comment>
<protein>
    <recommendedName>
        <fullName evidence="3">Holliday junction resolvasome RuvABC endonuclease subunit</fullName>
    </recommendedName>
</protein>
<proteinExistence type="predicted"/>
<dbReference type="EMBL" id="JAVRHT010000021">
    <property type="protein sequence ID" value="MDT0632098.1"/>
    <property type="molecule type" value="Genomic_DNA"/>
</dbReference>
<gene>
    <name evidence="1" type="ORF">RM540_10115</name>
</gene>
<accession>A0ABU3BS29</accession>
<dbReference type="RefSeq" id="WP_311663696.1">
    <property type="nucleotide sequence ID" value="NZ_JAVRHT010000021.1"/>
</dbReference>
<dbReference type="Proteomes" id="UP001267426">
    <property type="component" value="Unassembled WGS sequence"/>
</dbReference>
<name>A0ABU3BS29_9BACT</name>